<organism evidence="1 2">
    <name type="scientific">Fusarium oxysporum f. sp. raphani 54005</name>
    <dbReference type="NCBI Taxonomy" id="1089458"/>
    <lineage>
        <taxon>Eukaryota</taxon>
        <taxon>Fungi</taxon>
        <taxon>Dikarya</taxon>
        <taxon>Ascomycota</taxon>
        <taxon>Pezizomycotina</taxon>
        <taxon>Sordariomycetes</taxon>
        <taxon>Hypocreomycetidae</taxon>
        <taxon>Hypocreales</taxon>
        <taxon>Nectriaceae</taxon>
        <taxon>Fusarium</taxon>
        <taxon>Fusarium oxysporum species complex</taxon>
    </lineage>
</organism>
<dbReference type="HOGENOM" id="CLU_2628524_0_0_1"/>
<dbReference type="Proteomes" id="UP000030663">
    <property type="component" value="Unassembled WGS sequence"/>
</dbReference>
<name>X0B0G8_FUSOX</name>
<accession>X0B0G8</accession>
<feature type="non-terminal residue" evidence="1">
    <location>
        <position position="78"/>
    </location>
</feature>
<dbReference type="AlphaFoldDB" id="X0B0G8"/>
<dbReference type="EMBL" id="KI980014">
    <property type="protein sequence ID" value="EXK75615.1"/>
    <property type="molecule type" value="Genomic_DNA"/>
</dbReference>
<evidence type="ECO:0000313" key="1">
    <source>
        <dbReference type="EMBL" id="EXK75615.1"/>
    </source>
</evidence>
<gene>
    <name evidence="1" type="ORF">FOQG_19618</name>
</gene>
<reference evidence="1 2" key="1">
    <citation type="submission" date="2011-11" db="EMBL/GenBank/DDBJ databases">
        <title>The Genome Sequence of Fusarium oxysporum PHW815.</title>
        <authorList>
            <consortium name="The Broad Institute Genome Sequencing Platform"/>
            <person name="Ma L.-J."/>
            <person name="Gale L.R."/>
            <person name="Schwartz D.C."/>
            <person name="Zhou S."/>
            <person name="Corby-Kistler H."/>
            <person name="Young S.K."/>
            <person name="Zeng Q."/>
            <person name="Gargeya S."/>
            <person name="Fitzgerald M."/>
            <person name="Haas B."/>
            <person name="Abouelleil A."/>
            <person name="Alvarado L."/>
            <person name="Arachchi H.M."/>
            <person name="Berlin A."/>
            <person name="Brown A."/>
            <person name="Chapman S.B."/>
            <person name="Chen Z."/>
            <person name="Dunbar C."/>
            <person name="Freedman E."/>
            <person name="Gearin G."/>
            <person name="Goldberg J."/>
            <person name="Griggs A."/>
            <person name="Gujja S."/>
            <person name="Heiman D."/>
            <person name="Howarth C."/>
            <person name="Larson L."/>
            <person name="Lui A."/>
            <person name="MacDonald P.J.P."/>
            <person name="Montmayeur A."/>
            <person name="Murphy C."/>
            <person name="Neiman D."/>
            <person name="Pearson M."/>
            <person name="Priest M."/>
            <person name="Roberts A."/>
            <person name="Saif S."/>
            <person name="Shea T."/>
            <person name="Shenoy N."/>
            <person name="Sisk P."/>
            <person name="Stolte C."/>
            <person name="Sykes S."/>
            <person name="Wortman J."/>
            <person name="Nusbaum C."/>
            <person name="Birren B."/>
        </authorList>
    </citation>
    <scope>NUCLEOTIDE SEQUENCE [LARGE SCALE GENOMIC DNA]</scope>
    <source>
        <strain evidence="1 2">54005</strain>
    </source>
</reference>
<keyword evidence="2" id="KW-1185">Reference proteome</keyword>
<protein>
    <submittedName>
        <fullName evidence="1">Uncharacterized protein</fullName>
    </submittedName>
</protein>
<evidence type="ECO:0000313" key="2">
    <source>
        <dbReference type="Proteomes" id="UP000030663"/>
    </source>
</evidence>
<sequence length="78" mass="8540">EVQGLLKHYPSIAAAAIVAATLANFDRSINLFFGRCGLCRLPGALSRFLGGVFQLLRSVSDFARGFHQATWTLRCRKG</sequence>
<proteinExistence type="predicted"/>
<feature type="non-terminal residue" evidence="1">
    <location>
        <position position="1"/>
    </location>
</feature>